<keyword evidence="3" id="KW-1185">Reference proteome</keyword>
<accession>A0A521C5V7</accession>
<dbReference type="RefSeq" id="WP_142662230.1">
    <property type="nucleotide sequence ID" value="NZ_FXTK01000004.1"/>
</dbReference>
<evidence type="ECO:0000313" key="3">
    <source>
        <dbReference type="Proteomes" id="UP000319014"/>
    </source>
</evidence>
<dbReference type="Proteomes" id="UP000319014">
    <property type="component" value="Unassembled WGS sequence"/>
</dbReference>
<name>A0A521C5V7_9RHOB</name>
<feature type="signal peptide" evidence="1">
    <location>
        <begin position="1"/>
        <end position="25"/>
    </location>
</feature>
<dbReference type="NCBIfam" id="NF035933">
    <property type="entry name" value="ESAT6_1"/>
    <property type="match status" value="1"/>
</dbReference>
<evidence type="ECO:0000313" key="2">
    <source>
        <dbReference type="EMBL" id="SMO54783.1"/>
    </source>
</evidence>
<keyword evidence="1" id="KW-0732">Signal</keyword>
<organism evidence="2 3">
    <name type="scientific">Paracoccus laeviglucosivorans</name>
    <dbReference type="NCBI Taxonomy" id="1197861"/>
    <lineage>
        <taxon>Bacteria</taxon>
        <taxon>Pseudomonadati</taxon>
        <taxon>Pseudomonadota</taxon>
        <taxon>Alphaproteobacteria</taxon>
        <taxon>Rhodobacterales</taxon>
        <taxon>Paracoccaceae</taxon>
        <taxon>Paracoccus</taxon>
    </lineage>
</organism>
<dbReference type="AlphaFoldDB" id="A0A521C5V7"/>
<dbReference type="EMBL" id="FXTK01000004">
    <property type="protein sequence ID" value="SMO54783.1"/>
    <property type="molecule type" value="Genomic_DNA"/>
</dbReference>
<protein>
    <submittedName>
        <fullName evidence="2">Uncharacterized protein</fullName>
    </submittedName>
</protein>
<sequence>MIARSAILPALAVAASTLTAGFAFAQEAAPAAPAAPAAEAQAQGEAPAAAMQDSGAAYESARNQLGVLSYCQDKGFIDGKAVETQTKLLTMIPAGDTAKGDAAEAKGKEGTVSAMGVERSLADAATEQQTTEDALCKQMDALLQQLATQVPA</sequence>
<gene>
    <name evidence="2" type="ORF">SAMN06265221_1045</name>
</gene>
<feature type="chain" id="PRO_5022092739" evidence="1">
    <location>
        <begin position="26"/>
        <end position="152"/>
    </location>
</feature>
<reference evidence="2 3" key="1">
    <citation type="submission" date="2017-05" db="EMBL/GenBank/DDBJ databases">
        <authorList>
            <person name="Varghese N."/>
            <person name="Submissions S."/>
        </authorList>
    </citation>
    <scope>NUCLEOTIDE SEQUENCE [LARGE SCALE GENOMIC DNA]</scope>
    <source>
        <strain evidence="2 3">DSM 100094</strain>
    </source>
</reference>
<evidence type="ECO:0000256" key="1">
    <source>
        <dbReference type="SAM" id="SignalP"/>
    </source>
</evidence>
<proteinExistence type="predicted"/>
<dbReference type="OrthoDB" id="7691610at2"/>